<dbReference type="EMBL" id="ABWN01000030">
    <property type="protein sequence ID" value="EFF68304.1"/>
    <property type="molecule type" value="Genomic_DNA"/>
</dbReference>
<dbReference type="InterPro" id="IPR004843">
    <property type="entry name" value="Calcineurin-like_PHP"/>
</dbReference>
<dbReference type="GO" id="GO:0009245">
    <property type="term" value="P:lipid A biosynthetic process"/>
    <property type="evidence" value="ECO:0007669"/>
    <property type="project" value="TreeGrafter"/>
</dbReference>
<evidence type="ECO:0000313" key="5">
    <source>
        <dbReference type="Proteomes" id="UP000006238"/>
    </source>
</evidence>
<gene>
    <name evidence="4" type="ORF">BUTYVIB_01575</name>
</gene>
<dbReference type="eggNOG" id="COG1408">
    <property type="taxonomic scope" value="Bacteria"/>
</dbReference>
<evidence type="ECO:0000259" key="3">
    <source>
        <dbReference type="Pfam" id="PF00149"/>
    </source>
</evidence>
<dbReference type="Pfam" id="PF00149">
    <property type="entry name" value="Metallophos"/>
    <property type="match status" value="1"/>
</dbReference>
<dbReference type="AlphaFoldDB" id="D4S0F6"/>
<reference evidence="4 5" key="1">
    <citation type="submission" date="2010-02" db="EMBL/GenBank/DDBJ databases">
        <authorList>
            <person name="Weinstock G."/>
            <person name="Sodergren E."/>
            <person name="Clifton S."/>
            <person name="Fulton L."/>
            <person name="Fulton B."/>
            <person name="Courtney L."/>
            <person name="Fronick C."/>
            <person name="Harrison M."/>
            <person name="Strong C."/>
            <person name="Farmer C."/>
            <person name="Delahaunty K."/>
            <person name="Markovic C."/>
            <person name="Hall O."/>
            <person name="Minx P."/>
            <person name="Tomlinson C."/>
            <person name="Mitreva M."/>
            <person name="Nelson J."/>
            <person name="Hou S."/>
            <person name="Wollam A."/>
            <person name="Pepin K.H."/>
            <person name="Johnson M."/>
            <person name="Bhonagiri V."/>
            <person name="Zhang X."/>
            <person name="Suruliraj S."/>
            <person name="Warren W."/>
            <person name="Chinwalla A."/>
            <person name="Mardis E.R."/>
            <person name="Wilson R.K."/>
        </authorList>
    </citation>
    <scope>NUCLEOTIDE SEQUENCE [LARGE SCALE GENOMIC DNA]</scope>
    <source>
        <strain evidence="4 5">DSM 2876</strain>
    </source>
</reference>
<dbReference type="GO" id="GO:0016020">
    <property type="term" value="C:membrane"/>
    <property type="evidence" value="ECO:0007669"/>
    <property type="project" value="GOC"/>
</dbReference>
<dbReference type="HOGENOM" id="CLU_025443_1_0_9"/>
<evidence type="ECO:0000313" key="4">
    <source>
        <dbReference type="EMBL" id="EFF68304.1"/>
    </source>
</evidence>
<dbReference type="Gene3D" id="3.60.21.10">
    <property type="match status" value="1"/>
</dbReference>
<dbReference type="InterPro" id="IPR051158">
    <property type="entry name" value="Metallophosphoesterase_sf"/>
</dbReference>
<dbReference type="PANTHER" id="PTHR31302:SF31">
    <property type="entry name" value="PHOSPHODIESTERASE YAEI"/>
    <property type="match status" value="1"/>
</dbReference>
<keyword evidence="2" id="KW-0378">Hydrolase</keyword>
<comment type="caution">
    <text evidence="4">The sequence shown here is derived from an EMBL/GenBank/DDBJ whole genome shotgun (WGS) entry which is preliminary data.</text>
</comment>
<keyword evidence="1" id="KW-0479">Metal-binding</keyword>
<dbReference type="GO" id="GO:0046872">
    <property type="term" value="F:metal ion binding"/>
    <property type="evidence" value="ECO:0007669"/>
    <property type="project" value="UniProtKB-KW"/>
</dbReference>
<evidence type="ECO:0000256" key="1">
    <source>
        <dbReference type="ARBA" id="ARBA00022723"/>
    </source>
</evidence>
<feature type="domain" description="Calcineurin-like phosphoesterase" evidence="3">
    <location>
        <begin position="24"/>
        <end position="202"/>
    </location>
</feature>
<dbReference type="InterPro" id="IPR029052">
    <property type="entry name" value="Metallo-depent_PP-like"/>
</dbReference>
<dbReference type="STRING" id="45851.BHV86_09885"/>
<accession>D4S0F6</accession>
<organism evidence="4 5">
    <name type="scientific">Eshraghiella crossota DSM 2876</name>
    <dbReference type="NCBI Taxonomy" id="511680"/>
    <lineage>
        <taxon>Bacteria</taxon>
        <taxon>Bacillati</taxon>
        <taxon>Bacillota</taxon>
        <taxon>Clostridia</taxon>
        <taxon>Lachnospirales</taxon>
        <taxon>Lachnospiraceae</taxon>
        <taxon>Eshraghiella</taxon>
    </lineage>
</organism>
<evidence type="ECO:0000256" key="2">
    <source>
        <dbReference type="ARBA" id="ARBA00022801"/>
    </source>
</evidence>
<dbReference type="PANTHER" id="PTHR31302">
    <property type="entry name" value="TRANSMEMBRANE PROTEIN WITH METALLOPHOSPHOESTERASE DOMAIN-RELATED"/>
    <property type="match status" value="1"/>
</dbReference>
<name>D4S0F6_9FIRM</name>
<dbReference type="GO" id="GO:0008758">
    <property type="term" value="F:UDP-2,3-diacylglucosamine hydrolase activity"/>
    <property type="evidence" value="ECO:0007669"/>
    <property type="project" value="TreeGrafter"/>
</dbReference>
<sequence length="266" mass="30279">MRKTDVTEYVITSDKFNEEFEGYKFALLTDLHANGYGIDLHYVNKIIKEQKPDAILIAGDMFNKYDDRNITDTSNFLCALANHYPVFYSLGNHEYKMLLDPERYGMYFPALYRYLMNNGICFLEDETVYLDKGTERIALSGVSIDEVFYNFNHPVMGSGLMEKHLGVADRKMFNLLLAHNPEYFINYAKWGADLTLSGHVHGGIVRIGKAGVLSTNGTPFPKYDGNIYMSKSGKKMIVSRGMGTHTVKVRINNRPELVIVKILAKK</sequence>
<protein>
    <submittedName>
        <fullName evidence="4">Ser/Thr phosphatase family protein</fullName>
    </submittedName>
</protein>
<dbReference type="GeneID" id="98918199"/>
<keyword evidence="5" id="KW-1185">Reference proteome</keyword>
<proteinExistence type="predicted"/>
<dbReference type="Proteomes" id="UP000006238">
    <property type="component" value="Unassembled WGS sequence"/>
</dbReference>
<dbReference type="RefSeq" id="WP_005603242.1">
    <property type="nucleotide sequence ID" value="NZ_GG663524.1"/>
</dbReference>
<dbReference type="SUPFAM" id="SSF56300">
    <property type="entry name" value="Metallo-dependent phosphatases"/>
    <property type="match status" value="1"/>
</dbReference>